<dbReference type="AlphaFoldDB" id="A0A1M3SYC3"/>
<sequence>MASNTRATGRHWSPLDVHPLTRQAPHYSGPQAIAWNELAANCIGEPNPQQGGTLAM</sequence>
<protein>
    <submittedName>
        <fullName evidence="1">Uncharacterized protein</fullName>
    </submittedName>
</protein>
<evidence type="ECO:0000313" key="2">
    <source>
        <dbReference type="Proteomes" id="UP000184063"/>
    </source>
</evidence>
<reference evidence="2" key="1">
    <citation type="journal article" date="2017" name="Genome Biol.">
        <title>Comparative genomics reveals high biological diversity and specific adaptations in the industrially and medically important fungal genus Aspergillus.</title>
        <authorList>
            <person name="de Vries R.P."/>
            <person name="Riley R."/>
            <person name="Wiebenga A."/>
            <person name="Aguilar-Osorio G."/>
            <person name="Amillis S."/>
            <person name="Uchima C.A."/>
            <person name="Anderluh G."/>
            <person name="Asadollahi M."/>
            <person name="Askin M."/>
            <person name="Barry K."/>
            <person name="Battaglia E."/>
            <person name="Bayram O."/>
            <person name="Benocci T."/>
            <person name="Braus-Stromeyer S.A."/>
            <person name="Caldana C."/>
            <person name="Canovas D."/>
            <person name="Cerqueira G.C."/>
            <person name="Chen F."/>
            <person name="Chen W."/>
            <person name="Choi C."/>
            <person name="Clum A."/>
            <person name="Dos Santos R.A."/>
            <person name="Damasio A.R."/>
            <person name="Diallinas G."/>
            <person name="Emri T."/>
            <person name="Fekete E."/>
            <person name="Flipphi M."/>
            <person name="Freyberg S."/>
            <person name="Gallo A."/>
            <person name="Gournas C."/>
            <person name="Habgood R."/>
            <person name="Hainaut M."/>
            <person name="Harispe M.L."/>
            <person name="Henrissat B."/>
            <person name="Hilden K.S."/>
            <person name="Hope R."/>
            <person name="Hossain A."/>
            <person name="Karabika E."/>
            <person name="Karaffa L."/>
            <person name="Karanyi Z."/>
            <person name="Krasevec N."/>
            <person name="Kuo A."/>
            <person name="Kusch H."/>
            <person name="LaButti K."/>
            <person name="Lagendijk E.L."/>
            <person name="Lapidus A."/>
            <person name="Levasseur A."/>
            <person name="Lindquist E."/>
            <person name="Lipzen A."/>
            <person name="Logrieco A.F."/>
            <person name="MacCabe A."/>
            <person name="Maekelae M.R."/>
            <person name="Malavazi I."/>
            <person name="Melin P."/>
            <person name="Meyer V."/>
            <person name="Mielnichuk N."/>
            <person name="Miskei M."/>
            <person name="Molnar A.P."/>
            <person name="Mule G."/>
            <person name="Ngan C.Y."/>
            <person name="Orejas M."/>
            <person name="Orosz E."/>
            <person name="Ouedraogo J.P."/>
            <person name="Overkamp K.M."/>
            <person name="Park H.-S."/>
            <person name="Perrone G."/>
            <person name="Piumi F."/>
            <person name="Punt P.J."/>
            <person name="Ram A.F."/>
            <person name="Ramon A."/>
            <person name="Rauscher S."/>
            <person name="Record E."/>
            <person name="Riano-Pachon D.M."/>
            <person name="Robert V."/>
            <person name="Roehrig J."/>
            <person name="Ruller R."/>
            <person name="Salamov A."/>
            <person name="Salih N.S."/>
            <person name="Samson R.A."/>
            <person name="Sandor E."/>
            <person name="Sanguinetti M."/>
            <person name="Schuetze T."/>
            <person name="Sepcic K."/>
            <person name="Shelest E."/>
            <person name="Sherlock G."/>
            <person name="Sophianopoulou V."/>
            <person name="Squina F.M."/>
            <person name="Sun H."/>
            <person name="Susca A."/>
            <person name="Todd R.B."/>
            <person name="Tsang A."/>
            <person name="Unkles S.E."/>
            <person name="van de Wiele N."/>
            <person name="van Rossen-Uffink D."/>
            <person name="Oliveira J.V."/>
            <person name="Vesth T.C."/>
            <person name="Visser J."/>
            <person name="Yu J.-H."/>
            <person name="Zhou M."/>
            <person name="Andersen M.R."/>
            <person name="Archer D.B."/>
            <person name="Baker S.E."/>
            <person name="Benoit I."/>
            <person name="Brakhage A.A."/>
            <person name="Braus G.H."/>
            <person name="Fischer R."/>
            <person name="Frisvad J.C."/>
            <person name="Goldman G.H."/>
            <person name="Houbraken J."/>
            <person name="Oakley B."/>
            <person name="Pocsi I."/>
            <person name="Scazzocchio C."/>
            <person name="Seiboth B."/>
            <person name="vanKuyk P.A."/>
            <person name="Wortman J."/>
            <person name="Dyer P.S."/>
            <person name="Grigoriev I.V."/>
        </authorList>
    </citation>
    <scope>NUCLEOTIDE SEQUENCE [LARGE SCALE GENOMIC DNA]</scope>
    <source>
        <strain evidence="2">CBS 106.47</strain>
    </source>
</reference>
<evidence type="ECO:0000313" key="1">
    <source>
        <dbReference type="EMBL" id="OJZ79471.1"/>
    </source>
</evidence>
<name>A0A1M3SYC3_ASPLC</name>
<dbReference type="EMBL" id="KV878330">
    <property type="protein sequence ID" value="OJZ79471.1"/>
    <property type="molecule type" value="Genomic_DNA"/>
</dbReference>
<proteinExistence type="predicted"/>
<dbReference type="VEuPathDB" id="FungiDB:ASPFODRAFT_55191"/>
<dbReference type="Proteomes" id="UP000184063">
    <property type="component" value="Unassembled WGS sequence"/>
</dbReference>
<gene>
    <name evidence="1" type="ORF">ASPFODRAFT_55191</name>
</gene>
<organism evidence="1 2">
    <name type="scientific">Aspergillus luchuensis (strain CBS 106.47)</name>
    <dbReference type="NCBI Taxonomy" id="1137211"/>
    <lineage>
        <taxon>Eukaryota</taxon>
        <taxon>Fungi</taxon>
        <taxon>Dikarya</taxon>
        <taxon>Ascomycota</taxon>
        <taxon>Pezizomycotina</taxon>
        <taxon>Eurotiomycetes</taxon>
        <taxon>Eurotiomycetidae</taxon>
        <taxon>Eurotiales</taxon>
        <taxon>Aspergillaceae</taxon>
        <taxon>Aspergillus</taxon>
        <taxon>Aspergillus subgen. Circumdati</taxon>
    </lineage>
</organism>
<accession>A0A1M3SYC3</accession>